<feature type="transmembrane region" description="Helical" evidence="7">
    <location>
        <begin position="50"/>
        <end position="67"/>
    </location>
</feature>
<keyword evidence="4 7" id="KW-0812">Transmembrane</keyword>
<evidence type="ECO:0000313" key="9">
    <source>
        <dbReference type="EMBL" id="EQM73435.1"/>
    </source>
</evidence>
<dbReference type="PANTHER" id="PTHR42718">
    <property type="entry name" value="MAJOR FACILITATOR SUPERFAMILY MULTIDRUG TRANSPORTER MFSC"/>
    <property type="match status" value="1"/>
</dbReference>
<dbReference type="SUPFAM" id="SSF103473">
    <property type="entry name" value="MFS general substrate transporter"/>
    <property type="match status" value="1"/>
</dbReference>
<name>T5KH23_MICMQ</name>
<dbReference type="Pfam" id="PF07690">
    <property type="entry name" value="MFS_1"/>
    <property type="match status" value="1"/>
</dbReference>
<dbReference type="Gene3D" id="1.20.1720.10">
    <property type="entry name" value="Multidrug resistance protein D"/>
    <property type="match status" value="1"/>
</dbReference>
<dbReference type="EMBL" id="ATAO01000217">
    <property type="protein sequence ID" value="EQM73435.1"/>
    <property type="molecule type" value="Genomic_DNA"/>
</dbReference>
<dbReference type="InterPro" id="IPR036259">
    <property type="entry name" value="MFS_trans_sf"/>
</dbReference>
<feature type="transmembrane region" description="Helical" evidence="7">
    <location>
        <begin position="393"/>
        <end position="412"/>
    </location>
</feature>
<protein>
    <recommendedName>
        <fullName evidence="8">Major facilitator superfamily (MFS) profile domain-containing protein</fullName>
    </recommendedName>
</protein>
<dbReference type="Gene3D" id="1.20.1250.20">
    <property type="entry name" value="MFS general substrate transporter like domains"/>
    <property type="match status" value="1"/>
</dbReference>
<sequence>MTAARSTLRLWFAMVPLLLGILIGALTISSVSTALPAIRGELALSDTEGLWLADVYALSLAATLILAARIGDAFGRKRIVLIGLAGFAVLNAVGGFAQSGLLLIAVRALLGVAEAFVVAGVVATIGAKYHARERVLAYGLWTATFGVGSALGPVLGGFLAEGPGWRWLLLGSVPLAVLAGVLALWLVPDSRSSRAPSWDLPSIATSIVALGALAFALHEALVAPVPAGIAAVVAVGSLVFFVLRQRRLSEPLIDMRLFGIPGFSPAITRILVASGVSSASVLLVSLHLQDTRGWSAAEAGLAILPQAAAIAIGGVIAPIALRWVRAEALTVGALLLQAGGMAWLFTDPEVVAAPLALVGFGFGIGATLAATALFDVTTEDDAGQVGAIQEVGFALGGGLGIAVLGTIAAVVVGGFTTAVLVAAIVVVAAAVMPLVRRRTVAPQRSIG</sequence>
<feature type="transmembrane region" description="Helical" evidence="7">
    <location>
        <begin position="104"/>
        <end position="123"/>
    </location>
</feature>
<evidence type="ECO:0000256" key="1">
    <source>
        <dbReference type="ARBA" id="ARBA00004651"/>
    </source>
</evidence>
<gene>
    <name evidence="9" type="ORF">L687_06700</name>
</gene>
<feature type="transmembrane region" description="Helical" evidence="7">
    <location>
        <begin position="135"/>
        <end position="159"/>
    </location>
</feature>
<dbReference type="InterPro" id="IPR011701">
    <property type="entry name" value="MFS"/>
</dbReference>
<keyword evidence="6 7" id="KW-0472">Membrane</keyword>
<keyword evidence="5 7" id="KW-1133">Transmembrane helix</keyword>
<accession>T5KH23</accession>
<feature type="domain" description="Major facilitator superfamily (MFS) profile" evidence="8">
    <location>
        <begin position="13"/>
        <end position="440"/>
    </location>
</feature>
<feature type="transmembrane region" description="Helical" evidence="7">
    <location>
        <begin position="351"/>
        <end position="373"/>
    </location>
</feature>
<feature type="transmembrane region" description="Helical" evidence="7">
    <location>
        <begin position="328"/>
        <end position="345"/>
    </location>
</feature>
<dbReference type="InterPro" id="IPR020846">
    <property type="entry name" value="MFS_dom"/>
</dbReference>
<organism evidence="9 10">
    <name type="scientific">Microbacterium maritypicum MF109</name>
    <dbReference type="NCBI Taxonomy" id="1333857"/>
    <lineage>
        <taxon>Bacteria</taxon>
        <taxon>Bacillati</taxon>
        <taxon>Actinomycetota</taxon>
        <taxon>Actinomycetes</taxon>
        <taxon>Micrococcales</taxon>
        <taxon>Microbacteriaceae</taxon>
        <taxon>Microbacterium</taxon>
    </lineage>
</organism>
<dbReference type="PATRIC" id="fig|1333857.3.peg.3363"/>
<evidence type="ECO:0000313" key="10">
    <source>
        <dbReference type="Proteomes" id="UP000016033"/>
    </source>
</evidence>
<dbReference type="AlphaFoldDB" id="T5KH23"/>
<feature type="transmembrane region" description="Helical" evidence="7">
    <location>
        <begin position="223"/>
        <end position="243"/>
    </location>
</feature>
<dbReference type="PROSITE" id="PS50850">
    <property type="entry name" value="MFS"/>
    <property type="match status" value="1"/>
</dbReference>
<feature type="transmembrane region" description="Helical" evidence="7">
    <location>
        <begin position="263"/>
        <end position="288"/>
    </location>
</feature>
<proteinExistence type="predicted"/>
<evidence type="ECO:0000256" key="3">
    <source>
        <dbReference type="ARBA" id="ARBA00022475"/>
    </source>
</evidence>
<dbReference type="PANTHER" id="PTHR42718:SF47">
    <property type="entry name" value="METHYL VIOLOGEN RESISTANCE PROTEIN SMVA"/>
    <property type="match status" value="1"/>
</dbReference>
<dbReference type="CDD" id="cd17321">
    <property type="entry name" value="MFS_MMR_MDR_like"/>
    <property type="match status" value="1"/>
</dbReference>
<feature type="transmembrane region" description="Helical" evidence="7">
    <location>
        <begin position="418"/>
        <end position="435"/>
    </location>
</feature>
<keyword evidence="2" id="KW-0813">Transport</keyword>
<feature type="transmembrane region" description="Helical" evidence="7">
    <location>
        <begin position="198"/>
        <end position="217"/>
    </location>
</feature>
<dbReference type="GO" id="GO:0022857">
    <property type="term" value="F:transmembrane transporter activity"/>
    <property type="evidence" value="ECO:0007669"/>
    <property type="project" value="InterPro"/>
</dbReference>
<evidence type="ECO:0000256" key="5">
    <source>
        <dbReference type="ARBA" id="ARBA00022989"/>
    </source>
</evidence>
<dbReference type="PRINTS" id="PR01035">
    <property type="entry name" value="TCRTETA"/>
</dbReference>
<dbReference type="Proteomes" id="UP000016033">
    <property type="component" value="Unassembled WGS sequence"/>
</dbReference>
<comment type="subcellular location">
    <subcellularLocation>
        <location evidence="1">Cell membrane</location>
        <topology evidence="1">Multi-pass membrane protein</topology>
    </subcellularLocation>
</comment>
<feature type="transmembrane region" description="Helical" evidence="7">
    <location>
        <begin position="165"/>
        <end position="186"/>
    </location>
</feature>
<feature type="transmembrane region" description="Helical" evidence="7">
    <location>
        <begin position="79"/>
        <end position="98"/>
    </location>
</feature>
<dbReference type="GO" id="GO:0005886">
    <property type="term" value="C:plasma membrane"/>
    <property type="evidence" value="ECO:0007669"/>
    <property type="project" value="UniProtKB-SubCell"/>
</dbReference>
<evidence type="ECO:0000256" key="4">
    <source>
        <dbReference type="ARBA" id="ARBA00022692"/>
    </source>
</evidence>
<evidence type="ECO:0000256" key="6">
    <source>
        <dbReference type="ARBA" id="ARBA00023136"/>
    </source>
</evidence>
<comment type="caution">
    <text evidence="9">The sequence shown here is derived from an EMBL/GenBank/DDBJ whole genome shotgun (WGS) entry which is preliminary data.</text>
</comment>
<dbReference type="InterPro" id="IPR001958">
    <property type="entry name" value="Tet-R_TetA/multi-R_MdtG-like"/>
</dbReference>
<feature type="transmembrane region" description="Helical" evidence="7">
    <location>
        <begin position="300"/>
        <end position="321"/>
    </location>
</feature>
<evidence type="ECO:0000259" key="8">
    <source>
        <dbReference type="PROSITE" id="PS50850"/>
    </source>
</evidence>
<keyword evidence="3" id="KW-1003">Cell membrane</keyword>
<reference evidence="9 10" key="1">
    <citation type="journal article" date="2013" name="Genome Announc.">
        <title>Whole-genome sequences of five oyster-associated bacteria show potential for crude oil hydrocarbon degradation.</title>
        <authorList>
            <person name="Chauhan A."/>
            <person name="Green S."/>
            <person name="Pathak A."/>
            <person name="Thomas J."/>
            <person name="Venkatramanan R."/>
        </authorList>
    </citation>
    <scope>NUCLEOTIDE SEQUENCE [LARGE SCALE GENOMIC DNA]</scope>
    <source>
        <strain evidence="9 10">MF109</strain>
    </source>
</reference>
<evidence type="ECO:0000256" key="2">
    <source>
        <dbReference type="ARBA" id="ARBA00022448"/>
    </source>
</evidence>
<evidence type="ECO:0000256" key="7">
    <source>
        <dbReference type="SAM" id="Phobius"/>
    </source>
</evidence>